<proteinExistence type="predicted"/>
<protein>
    <submittedName>
        <fullName evidence="1">Uncharacterized protein</fullName>
    </submittedName>
</protein>
<evidence type="ECO:0000313" key="2">
    <source>
        <dbReference type="Proteomes" id="UP001055072"/>
    </source>
</evidence>
<dbReference type="EMBL" id="MU274913">
    <property type="protein sequence ID" value="KAI0088685.1"/>
    <property type="molecule type" value="Genomic_DNA"/>
</dbReference>
<gene>
    <name evidence="1" type="ORF">BDY19DRAFT_1008061</name>
</gene>
<reference evidence="1" key="1">
    <citation type="journal article" date="2021" name="Environ. Microbiol.">
        <title>Gene family expansions and transcriptome signatures uncover fungal adaptations to wood decay.</title>
        <authorList>
            <person name="Hage H."/>
            <person name="Miyauchi S."/>
            <person name="Viragh M."/>
            <person name="Drula E."/>
            <person name="Min B."/>
            <person name="Chaduli D."/>
            <person name="Navarro D."/>
            <person name="Favel A."/>
            <person name="Norest M."/>
            <person name="Lesage-Meessen L."/>
            <person name="Balint B."/>
            <person name="Merenyi Z."/>
            <person name="de Eugenio L."/>
            <person name="Morin E."/>
            <person name="Martinez A.T."/>
            <person name="Baldrian P."/>
            <person name="Stursova M."/>
            <person name="Martinez M.J."/>
            <person name="Novotny C."/>
            <person name="Magnuson J.K."/>
            <person name="Spatafora J.W."/>
            <person name="Maurice S."/>
            <person name="Pangilinan J."/>
            <person name="Andreopoulos W."/>
            <person name="LaButti K."/>
            <person name="Hundley H."/>
            <person name="Na H."/>
            <person name="Kuo A."/>
            <person name="Barry K."/>
            <person name="Lipzen A."/>
            <person name="Henrissat B."/>
            <person name="Riley R."/>
            <person name="Ahrendt S."/>
            <person name="Nagy L.G."/>
            <person name="Grigoriev I.V."/>
            <person name="Martin F."/>
            <person name="Rosso M.N."/>
        </authorList>
    </citation>
    <scope>NUCLEOTIDE SEQUENCE</scope>
    <source>
        <strain evidence="1">CBS 384.51</strain>
    </source>
</reference>
<keyword evidence="2" id="KW-1185">Reference proteome</keyword>
<comment type="caution">
    <text evidence="1">The sequence shown here is derived from an EMBL/GenBank/DDBJ whole genome shotgun (WGS) entry which is preliminary data.</text>
</comment>
<accession>A0ACB8U368</accession>
<name>A0ACB8U368_9APHY</name>
<organism evidence="1 2">
    <name type="scientific">Irpex rosettiformis</name>
    <dbReference type="NCBI Taxonomy" id="378272"/>
    <lineage>
        <taxon>Eukaryota</taxon>
        <taxon>Fungi</taxon>
        <taxon>Dikarya</taxon>
        <taxon>Basidiomycota</taxon>
        <taxon>Agaricomycotina</taxon>
        <taxon>Agaricomycetes</taxon>
        <taxon>Polyporales</taxon>
        <taxon>Irpicaceae</taxon>
        <taxon>Irpex</taxon>
    </lineage>
</organism>
<sequence length="325" mass="37490">MYYSSAILTLVIQDLLSTVYATRVSDGRPVCIKRVGSLSFELLSLKALHEDTGRFDPENHCIPVIEVFVDDERKEMSYIVMPALDPVSPSRFKRVSEVVEFTSQVLLGLHYMHRKKIAHRDCSLHSIMSDARATCNGEDDHNRSSLPRQCQTSSKAASATMTYYFVGFRGAIECLPGDGRFTSEHQYTKDQEPPEFRDEELPIYDPLHLDVFLVGNMLRREFLDKYSNVGFLRDLIKHMMHDAPEERKDARGVLRVWFRILPRISSFQRAQRLHRLEEPWWRINLLPKIMSSTRTWGAIKKRRSPGIIRGESGTVDVRPEGYALT</sequence>
<evidence type="ECO:0000313" key="1">
    <source>
        <dbReference type="EMBL" id="KAI0088685.1"/>
    </source>
</evidence>
<dbReference type="Proteomes" id="UP001055072">
    <property type="component" value="Unassembled WGS sequence"/>
</dbReference>